<dbReference type="EMBL" id="STGT01000001">
    <property type="protein sequence ID" value="THV16511.1"/>
    <property type="molecule type" value="Genomic_DNA"/>
</dbReference>
<organism evidence="1 2">
    <name type="scientific">Rhizobium rhizophilum</name>
    <dbReference type="NCBI Taxonomy" id="1850373"/>
    <lineage>
        <taxon>Bacteria</taxon>
        <taxon>Pseudomonadati</taxon>
        <taxon>Pseudomonadota</taxon>
        <taxon>Alphaproteobacteria</taxon>
        <taxon>Hyphomicrobiales</taxon>
        <taxon>Rhizobiaceae</taxon>
        <taxon>Rhizobium/Agrobacterium group</taxon>
        <taxon>Rhizobium</taxon>
    </lineage>
</organism>
<dbReference type="Proteomes" id="UP000309667">
    <property type="component" value="Unassembled WGS sequence"/>
</dbReference>
<reference evidence="1 2" key="1">
    <citation type="submission" date="2019-04" db="EMBL/GenBank/DDBJ databases">
        <title>Genome sequence of strain 7209-2.</title>
        <authorList>
            <person name="Gao J."/>
            <person name="Sun J."/>
        </authorList>
    </citation>
    <scope>NUCLEOTIDE SEQUENCE [LARGE SCALE GENOMIC DNA]</scope>
    <source>
        <strain evidence="1 2">7209-2</strain>
    </source>
</reference>
<evidence type="ECO:0000313" key="2">
    <source>
        <dbReference type="Proteomes" id="UP000309667"/>
    </source>
</evidence>
<sequence length="50" mass="5462">MSAVLFHPIADGDQDEIYRWTVANWGEGKAAAYLTGLHVHLQLLAQSPGL</sequence>
<name>A0ABY2QY10_9HYPH</name>
<evidence type="ECO:0000313" key="1">
    <source>
        <dbReference type="EMBL" id="THV16511.1"/>
    </source>
</evidence>
<comment type="caution">
    <text evidence="1">The sequence shown here is derived from an EMBL/GenBank/DDBJ whole genome shotgun (WGS) entry which is preliminary data.</text>
</comment>
<dbReference type="Gene3D" id="3.30.2310.20">
    <property type="entry name" value="RelE-like"/>
    <property type="match status" value="1"/>
</dbReference>
<dbReference type="InterPro" id="IPR035093">
    <property type="entry name" value="RelE/ParE_toxin_dom_sf"/>
</dbReference>
<protein>
    <submittedName>
        <fullName evidence="1">Type II toxin-antitoxin system RelE/ParE family toxin</fullName>
    </submittedName>
</protein>
<dbReference type="RefSeq" id="WP_136556139.1">
    <property type="nucleotide sequence ID" value="NZ_STGT01000001.1"/>
</dbReference>
<gene>
    <name evidence="1" type="ORF">E9677_00455</name>
</gene>
<keyword evidence="2" id="KW-1185">Reference proteome</keyword>
<accession>A0ABY2QY10</accession>
<proteinExistence type="predicted"/>